<dbReference type="Gene3D" id="3.40.630.30">
    <property type="match status" value="1"/>
</dbReference>
<sequence>MIMTTSPITCIHDTEIDLAKLGVLLHALAASDETALDGTDFFDKSWASDVPHAPKLIDPHDTPDDPVGGSSRRAGTYRRVVAVKDGEYVGFLAGRFETKMGSAFVAIAAALHPGSGCGPKLLDTFSEMAITAGLTQVRLKPDDGDRHDDRVRFFERYGFDWCAGSTDFMCKPLVETETAPVN</sequence>
<protein>
    <recommendedName>
        <fullName evidence="4">GNAT family N-acetyltransferase</fullName>
    </recommendedName>
</protein>
<organism evidence="2 3">
    <name type="scientific">Rhodococcus qingshengii</name>
    <dbReference type="NCBI Taxonomy" id="334542"/>
    <lineage>
        <taxon>Bacteria</taxon>
        <taxon>Bacillati</taxon>
        <taxon>Actinomycetota</taxon>
        <taxon>Actinomycetes</taxon>
        <taxon>Mycobacteriales</taxon>
        <taxon>Nocardiaceae</taxon>
        <taxon>Rhodococcus</taxon>
        <taxon>Rhodococcus erythropolis group</taxon>
    </lineage>
</organism>
<evidence type="ECO:0008006" key="4">
    <source>
        <dbReference type="Google" id="ProtNLM"/>
    </source>
</evidence>
<evidence type="ECO:0000313" key="2">
    <source>
        <dbReference type="EMBL" id="PCK23197.1"/>
    </source>
</evidence>
<dbReference type="EMBL" id="NOVD01000055">
    <property type="protein sequence ID" value="PCK23197.1"/>
    <property type="molecule type" value="Genomic_DNA"/>
</dbReference>
<dbReference type="AlphaFoldDB" id="A0A2A5J1T8"/>
<name>A0A2A5J1T8_RHOSG</name>
<dbReference type="SUPFAM" id="SSF55729">
    <property type="entry name" value="Acyl-CoA N-acyltransferases (Nat)"/>
    <property type="match status" value="1"/>
</dbReference>
<dbReference type="Proteomes" id="UP000230886">
    <property type="component" value="Unassembled WGS sequence"/>
</dbReference>
<dbReference type="InterPro" id="IPR016181">
    <property type="entry name" value="Acyl_CoA_acyltransferase"/>
</dbReference>
<proteinExistence type="predicted"/>
<comment type="caution">
    <text evidence="2">The sequence shown here is derived from an EMBL/GenBank/DDBJ whole genome shotgun (WGS) entry which is preliminary data.</text>
</comment>
<reference evidence="2 3" key="1">
    <citation type="submission" date="2017-07" db="EMBL/GenBank/DDBJ databases">
        <title>Draft sequence of Rhodococcus enclensis 23b-28.</title>
        <authorList>
            <person name="Besaury L."/>
            <person name="Sancelme M."/>
            <person name="Amato P."/>
            <person name="Lallement A."/>
            <person name="Delort A.-M."/>
        </authorList>
    </citation>
    <scope>NUCLEOTIDE SEQUENCE [LARGE SCALE GENOMIC DNA]</scope>
    <source>
        <strain evidence="2 3">23b-28</strain>
    </source>
</reference>
<evidence type="ECO:0000256" key="1">
    <source>
        <dbReference type="SAM" id="MobiDB-lite"/>
    </source>
</evidence>
<gene>
    <name evidence="2" type="ORF">CHR55_30745</name>
</gene>
<accession>A0A2A5J1T8</accession>
<feature type="region of interest" description="Disordered" evidence="1">
    <location>
        <begin position="53"/>
        <end position="72"/>
    </location>
</feature>
<evidence type="ECO:0000313" key="3">
    <source>
        <dbReference type="Proteomes" id="UP000230886"/>
    </source>
</evidence>